<dbReference type="AlphaFoldDB" id="A0A4Q9GZI5"/>
<dbReference type="PANTHER" id="PTHR43022:SF1">
    <property type="entry name" value="PROTEIN SMF"/>
    <property type="match status" value="1"/>
</dbReference>
<protein>
    <submittedName>
        <fullName evidence="5">DNA-protecting protein DprA</fullName>
    </submittedName>
</protein>
<keyword evidence="6" id="KW-1185">Reference proteome</keyword>
<sequence length="387" mass="39775">MNDDDLRAWLQLVLTPGVGPAAARRLLAALGSPQAVLSAAPDTLKALSTPRERKGLATGVPELPTWWTRAQAWLQGGPNRGVLSLACPAYPRCLLQDEVDPPLLLWWEGDLALLGAPAVALVGSRHATPQGLADARAFAKALSEAGLTVVSGLADGIDGAAHRGALEASNADGSPGPAPGRTVAVVGTGLDSVYPRKHAALAQAIAAQGLMVSEFAPGTPPKADHFPRRNRLVAGLSRGTLVVEAAVQSGSLITARLASEMGREVMAIPGSIHAPQARGCHALIRQGARLVETVADVLEELQWGGARVPDSAAAAHALGAAPSDTSDSPDTDDPVLQAMGHGPISQEALSARTGLGPAELGARLLELELMGEVARLPGLLFQRQAVA</sequence>
<dbReference type="InterPro" id="IPR036388">
    <property type="entry name" value="WH-like_DNA-bd_sf"/>
</dbReference>
<dbReference type="EMBL" id="SIXI01000003">
    <property type="protein sequence ID" value="TBO31450.1"/>
    <property type="molecule type" value="Genomic_DNA"/>
</dbReference>
<gene>
    <name evidence="5" type="primary">dprA</name>
    <name evidence="5" type="ORF">EYS42_09465</name>
</gene>
<dbReference type="SUPFAM" id="SSF47781">
    <property type="entry name" value="RuvA domain 2-like"/>
    <property type="match status" value="1"/>
</dbReference>
<feature type="compositionally biased region" description="Low complexity" evidence="2">
    <location>
        <begin position="315"/>
        <end position="326"/>
    </location>
</feature>
<comment type="caution">
    <text evidence="5">The sequence shown here is derived from an EMBL/GenBank/DDBJ whole genome shotgun (WGS) entry which is preliminary data.</text>
</comment>
<evidence type="ECO:0000313" key="6">
    <source>
        <dbReference type="Proteomes" id="UP000292120"/>
    </source>
</evidence>
<accession>A0A4Q9GZI5</accession>
<dbReference type="InterPro" id="IPR010994">
    <property type="entry name" value="RuvA_2-like"/>
</dbReference>
<dbReference type="NCBIfam" id="TIGR00732">
    <property type="entry name" value="dprA"/>
    <property type="match status" value="1"/>
</dbReference>
<dbReference type="Proteomes" id="UP000292120">
    <property type="component" value="Unassembled WGS sequence"/>
</dbReference>
<dbReference type="GO" id="GO:0009294">
    <property type="term" value="P:DNA-mediated transformation"/>
    <property type="evidence" value="ECO:0007669"/>
    <property type="project" value="InterPro"/>
</dbReference>
<comment type="similarity">
    <text evidence="1">Belongs to the DprA/Smf family.</text>
</comment>
<dbReference type="RefSeq" id="WP_130967904.1">
    <property type="nucleotide sequence ID" value="NZ_SIXI01000003.1"/>
</dbReference>
<feature type="domain" description="Smf/DprA SLOG" evidence="3">
    <location>
        <begin position="87"/>
        <end position="301"/>
    </location>
</feature>
<proteinExistence type="inferred from homology"/>
<dbReference type="InterPro" id="IPR041614">
    <property type="entry name" value="DprA_WH"/>
</dbReference>
<dbReference type="InterPro" id="IPR057666">
    <property type="entry name" value="DrpA_SLOG"/>
</dbReference>
<evidence type="ECO:0000256" key="1">
    <source>
        <dbReference type="ARBA" id="ARBA00006525"/>
    </source>
</evidence>
<dbReference type="PANTHER" id="PTHR43022">
    <property type="entry name" value="PROTEIN SMF"/>
    <property type="match status" value="1"/>
</dbReference>
<evidence type="ECO:0000259" key="4">
    <source>
        <dbReference type="Pfam" id="PF17782"/>
    </source>
</evidence>
<evidence type="ECO:0000259" key="3">
    <source>
        <dbReference type="Pfam" id="PF02481"/>
    </source>
</evidence>
<evidence type="ECO:0000313" key="5">
    <source>
        <dbReference type="EMBL" id="TBO31450.1"/>
    </source>
</evidence>
<dbReference type="Pfam" id="PF17782">
    <property type="entry name" value="WHD_DprA"/>
    <property type="match status" value="1"/>
</dbReference>
<dbReference type="OrthoDB" id="9785707at2"/>
<feature type="domain" description="DprA winged helix" evidence="4">
    <location>
        <begin position="320"/>
        <end position="378"/>
    </location>
</feature>
<reference evidence="5 6" key="1">
    <citation type="submission" date="2019-02" db="EMBL/GenBank/DDBJ databases">
        <title>Aquabacterium sp. strain KMB7.</title>
        <authorList>
            <person name="Chen W.-M."/>
        </authorList>
    </citation>
    <scope>NUCLEOTIDE SEQUENCE [LARGE SCALE GENOMIC DNA]</scope>
    <source>
        <strain evidence="5 6">KMB7</strain>
    </source>
</reference>
<dbReference type="Gene3D" id="1.10.10.10">
    <property type="entry name" value="Winged helix-like DNA-binding domain superfamily/Winged helix DNA-binding domain"/>
    <property type="match status" value="1"/>
</dbReference>
<feature type="region of interest" description="Disordered" evidence="2">
    <location>
        <begin position="315"/>
        <end position="339"/>
    </location>
</feature>
<evidence type="ECO:0000256" key="2">
    <source>
        <dbReference type="SAM" id="MobiDB-lite"/>
    </source>
</evidence>
<dbReference type="SUPFAM" id="SSF102405">
    <property type="entry name" value="MCP/YpsA-like"/>
    <property type="match status" value="1"/>
</dbReference>
<dbReference type="InterPro" id="IPR003488">
    <property type="entry name" value="DprA"/>
</dbReference>
<dbReference type="Pfam" id="PF02481">
    <property type="entry name" value="DNA_processg_A"/>
    <property type="match status" value="1"/>
</dbReference>
<organism evidence="5 6">
    <name type="scientific">Aquabacterium lacunae</name>
    <dbReference type="NCBI Taxonomy" id="2528630"/>
    <lineage>
        <taxon>Bacteria</taxon>
        <taxon>Pseudomonadati</taxon>
        <taxon>Pseudomonadota</taxon>
        <taxon>Betaproteobacteria</taxon>
        <taxon>Burkholderiales</taxon>
        <taxon>Aquabacterium</taxon>
    </lineage>
</organism>
<dbReference type="Gene3D" id="3.40.50.450">
    <property type="match status" value="1"/>
</dbReference>
<dbReference type="Pfam" id="PF21102">
    <property type="entry name" value="DprA_N"/>
    <property type="match status" value="1"/>
</dbReference>
<name>A0A4Q9GZI5_9BURK</name>